<comment type="caution">
    <text evidence="3">The sequence shown here is derived from an EMBL/GenBank/DDBJ whole genome shotgun (WGS) entry which is preliminary data.</text>
</comment>
<dbReference type="GO" id="GO:0005509">
    <property type="term" value="F:calcium ion binding"/>
    <property type="evidence" value="ECO:0007669"/>
    <property type="project" value="InterPro"/>
</dbReference>
<sequence length="148" mass="15632">MADLWLIVILKHNIAAKVSKSCPLPVAIGPQCLSRSGSAGRRGLANGRNNRWFPQPNGTGKPDKTQTIGGHIMSKRLTAALLIGAFTASSAALAQGMSFEAVDLDQDGYVTYEEIAAAVPTLSEDAFNAADANQDSFLDPDEFATVQP</sequence>
<evidence type="ECO:0000313" key="4">
    <source>
        <dbReference type="Proteomes" id="UP000004848"/>
    </source>
</evidence>
<dbReference type="Proteomes" id="UP000004848">
    <property type="component" value="Unassembled WGS sequence"/>
</dbReference>
<evidence type="ECO:0000259" key="2">
    <source>
        <dbReference type="PROSITE" id="PS50222"/>
    </source>
</evidence>
<dbReference type="AlphaFoldDB" id="A0NX88"/>
<dbReference type="CDD" id="cd00051">
    <property type="entry name" value="EFh"/>
    <property type="match status" value="1"/>
</dbReference>
<dbReference type="InterPro" id="IPR011992">
    <property type="entry name" value="EF-hand-dom_pair"/>
</dbReference>
<accession>A0NX88</accession>
<feature type="region of interest" description="Disordered" evidence="1">
    <location>
        <begin position="36"/>
        <end position="64"/>
    </location>
</feature>
<proteinExistence type="predicted"/>
<dbReference type="SUPFAM" id="SSF47473">
    <property type="entry name" value="EF-hand"/>
    <property type="match status" value="1"/>
</dbReference>
<reference evidence="3 4" key="1">
    <citation type="submission" date="2006-05" db="EMBL/GenBank/DDBJ databases">
        <authorList>
            <person name="King G."/>
            <person name="Ferriera S."/>
            <person name="Johnson J."/>
            <person name="Kravitz S."/>
            <person name="Beeson K."/>
            <person name="Sutton G."/>
            <person name="Rogers Y.-H."/>
            <person name="Friedman R."/>
            <person name="Frazier M."/>
            <person name="Venter J.C."/>
        </authorList>
    </citation>
    <scope>NUCLEOTIDE SEQUENCE [LARGE SCALE GENOMIC DNA]</scope>
    <source>
        <strain evidence="4">ATCC 25650 / DSM 13394 / JCM 20685 / NBRC 16684 / NCIMB 2208 / IAM 12614 / B1</strain>
    </source>
</reference>
<organism evidence="3 4">
    <name type="scientific">Roseibium aggregatum (strain ATCC 25650 / DSM 13394 / JCM 20685 / NBRC 16684 / NCIMB 2208 / IAM 12614 / B1)</name>
    <name type="common">Stappia aggregata</name>
    <dbReference type="NCBI Taxonomy" id="384765"/>
    <lineage>
        <taxon>Bacteria</taxon>
        <taxon>Pseudomonadati</taxon>
        <taxon>Pseudomonadota</taxon>
        <taxon>Alphaproteobacteria</taxon>
        <taxon>Hyphomicrobiales</taxon>
        <taxon>Stappiaceae</taxon>
        <taxon>Roseibium</taxon>
    </lineage>
</organism>
<dbReference type="Gene3D" id="1.10.238.10">
    <property type="entry name" value="EF-hand"/>
    <property type="match status" value="1"/>
</dbReference>
<dbReference type="PROSITE" id="PS50222">
    <property type="entry name" value="EF_HAND_2"/>
    <property type="match status" value="1"/>
</dbReference>
<gene>
    <name evidence="3" type="ORF">SIAM614_27333</name>
</gene>
<feature type="compositionally biased region" description="Low complexity" evidence="1">
    <location>
        <begin position="36"/>
        <end position="51"/>
    </location>
</feature>
<dbReference type="EMBL" id="AAUW01000013">
    <property type="protein sequence ID" value="EAV42747.1"/>
    <property type="molecule type" value="Genomic_DNA"/>
</dbReference>
<name>A0NX88_ROSAI</name>
<evidence type="ECO:0000256" key="1">
    <source>
        <dbReference type="SAM" id="MobiDB-lite"/>
    </source>
</evidence>
<feature type="domain" description="EF-hand" evidence="2">
    <location>
        <begin position="99"/>
        <end position="125"/>
    </location>
</feature>
<dbReference type="InterPro" id="IPR002048">
    <property type="entry name" value="EF_hand_dom"/>
</dbReference>
<dbReference type="PROSITE" id="PS00018">
    <property type="entry name" value="EF_HAND_1"/>
    <property type="match status" value="1"/>
</dbReference>
<evidence type="ECO:0000313" key="3">
    <source>
        <dbReference type="EMBL" id="EAV42747.1"/>
    </source>
</evidence>
<dbReference type="InterPro" id="IPR018247">
    <property type="entry name" value="EF_Hand_1_Ca_BS"/>
</dbReference>
<protein>
    <recommendedName>
        <fullName evidence="2">EF-hand domain-containing protein</fullName>
    </recommendedName>
</protein>
<dbReference type="Pfam" id="PF13202">
    <property type="entry name" value="EF-hand_5"/>
    <property type="match status" value="2"/>
</dbReference>